<keyword evidence="11" id="KW-1185">Reference proteome</keyword>
<keyword evidence="4 8" id="KW-1133">Transmembrane helix</keyword>
<evidence type="ECO:0000313" key="10">
    <source>
        <dbReference type="EMBL" id="MFH4984170.1"/>
    </source>
</evidence>
<feature type="transmembrane region" description="Helical" evidence="8">
    <location>
        <begin position="77"/>
        <end position="95"/>
    </location>
</feature>
<evidence type="ECO:0000256" key="7">
    <source>
        <dbReference type="ARBA" id="ARBA00023303"/>
    </source>
</evidence>
<reference evidence="10 11" key="1">
    <citation type="submission" date="2024-08" db="EMBL/GenBank/DDBJ databases">
        <title>Gnathostoma spinigerum genome.</title>
        <authorList>
            <person name="Gonzalez-Bertolin B."/>
            <person name="Monzon S."/>
            <person name="Zaballos A."/>
            <person name="Jimenez P."/>
            <person name="Dekumyoy P."/>
            <person name="Varona S."/>
            <person name="Cuesta I."/>
            <person name="Sumanam S."/>
            <person name="Adisakwattana P."/>
            <person name="Gasser R.B."/>
            <person name="Hernandez-Gonzalez A."/>
            <person name="Young N.D."/>
            <person name="Perteguer M.J."/>
        </authorList>
    </citation>
    <scope>NUCLEOTIDE SEQUENCE [LARGE SCALE GENOMIC DNA]</scope>
    <source>
        <strain evidence="10">AL3</strain>
        <tissue evidence="10">Liver</tissue>
    </source>
</reference>
<dbReference type="GO" id="GO:0034220">
    <property type="term" value="P:monoatomic ion transmembrane transport"/>
    <property type="evidence" value="ECO:0007669"/>
    <property type="project" value="UniProtKB-KW"/>
</dbReference>
<keyword evidence="7" id="KW-0407">Ion channel</keyword>
<dbReference type="EMBL" id="JBGFUD010015644">
    <property type="protein sequence ID" value="MFH4984170.1"/>
    <property type="molecule type" value="Genomic_DNA"/>
</dbReference>
<name>A0ABD6EW56_9BILA</name>
<keyword evidence="3 8" id="KW-0812">Transmembrane</keyword>
<organism evidence="10 11">
    <name type="scientific">Gnathostoma spinigerum</name>
    <dbReference type="NCBI Taxonomy" id="75299"/>
    <lineage>
        <taxon>Eukaryota</taxon>
        <taxon>Metazoa</taxon>
        <taxon>Ecdysozoa</taxon>
        <taxon>Nematoda</taxon>
        <taxon>Chromadorea</taxon>
        <taxon>Rhabditida</taxon>
        <taxon>Spirurina</taxon>
        <taxon>Gnathostomatomorpha</taxon>
        <taxon>Gnathostomatoidea</taxon>
        <taxon>Gnathostomatidae</taxon>
        <taxon>Gnathostoma</taxon>
    </lineage>
</organism>
<dbReference type="Gene3D" id="1.10.287.70">
    <property type="match status" value="1"/>
</dbReference>
<keyword evidence="6 8" id="KW-0472">Membrane</keyword>
<evidence type="ECO:0000256" key="5">
    <source>
        <dbReference type="ARBA" id="ARBA00023065"/>
    </source>
</evidence>
<dbReference type="GO" id="GO:0016020">
    <property type="term" value="C:membrane"/>
    <property type="evidence" value="ECO:0007669"/>
    <property type="project" value="UniProtKB-SubCell"/>
</dbReference>
<evidence type="ECO:0000256" key="2">
    <source>
        <dbReference type="ARBA" id="ARBA00022448"/>
    </source>
</evidence>
<evidence type="ECO:0000256" key="3">
    <source>
        <dbReference type="ARBA" id="ARBA00022692"/>
    </source>
</evidence>
<evidence type="ECO:0000256" key="1">
    <source>
        <dbReference type="ARBA" id="ARBA00004141"/>
    </source>
</evidence>
<evidence type="ECO:0000256" key="8">
    <source>
        <dbReference type="SAM" id="Phobius"/>
    </source>
</evidence>
<dbReference type="PANTHER" id="PTHR11003">
    <property type="entry name" value="POTASSIUM CHANNEL, SUBFAMILY K"/>
    <property type="match status" value="1"/>
</dbReference>
<evidence type="ECO:0000256" key="6">
    <source>
        <dbReference type="ARBA" id="ARBA00023136"/>
    </source>
</evidence>
<keyword evidence="5" id="KW-0406">Ion transport</keyword>
<accession>A0ABD6EW56</accession>
<dbReference type="PANTHER" id="PTHR11003:SF86">
    <property type="entry name" value="POTASSIUM CHANNEL DOMAIN-CONTAINING PROTEIN"/>
    <property type="match status" value="1"/>
</dbReference>
<dbReference type="Proteomes" id="UP001608902">
    <property type="component" value="Unassembled WGS sequence"/>
</dbReference>
<feature type="domain" description="Potassium channel" evidence="9">
    <location>
        <begin position="42"/>
        <end position="99"/>
    </location>
</feature>
<feature type="transmembrane region" description="Helical" evidence="8">
    <location>
        <begin position="46"/>
        <end position="65"/>
    </location>
</feature>
<dbReference type="SUPFAM" id="SSF81324">
    <property type="entry name" value="Voltage-gated potassium channels"/>
    <property type="match status" value="1"/>
</dbReference>
<evidence type="ECO:0000259" key="9">
    <source>
        <dbReference type="Pfam" id="PF07885"/>
    </source>
</evidence>
<evidence type="ECO:0000256" key="4">
    <source>
        <dbReference type="ARBA" id="ARBA00022989"/>
    </source>
</evidence>
<dbReference type="InterPro" id="IPR003280">
    <property type="entry name" value="2pore_dom_K_chnl"/>
</dbReference>
<dbReference type="AlphaFoldDB" id="A0ABD6EW56"/>
<dbReference type="Pfam" id="PF07885">
    <property type="entry name" value="Ion_trans_2"/>
    <property type="match status" value="1"/>
</dbReference>
<protein>
    <recommendedName>
        <fullName evidence="9">Potassium channel domain-containing protein</fullName>
    </recommendedName>
</protein>
<comment type="caution">
    <text evidence="10">The sequence shown here is derived from an EMBL/GenBank/DDBJ whole genome shotgun (WGS) entry which is preliminary data.</text>
</comment>
<proteinExistence type="predicted"/>
<evidence type="ECO:0000313" key="11">
    <source>
        <dbReference type="Proteomes" id="UP001608902"/>
    </source>
</evidence>
<keyword evidence="2" id="KW-0813">Transport</keyword>
<sequence>MFEHIYRLNTCKFIAHKYFSRSRDILVWYESQLRSVVSPVGMEWDMWGSLFFVSTIFTTIGYGNIYPRTNGGKALSMVYAIIGIPLVLAILNQFGTTLTRLVSSLWMRYRECVKAFADRKRRSAQRRAKRLISKDYGKRYDKSDADAEKMEEGRIIFRPTVNGKSKIYHDDPAEYFEFGPNGEIIESR</sequence>
<dbReference type="InterPro" id="IPR013099">
    <property type="entry name" value="K_chnl_dom"/>
</dbReference>
<comment type="subcellular location">
    <subcellularLocation>
        <location evidence="1">Membrane</location>
        <topology evidence="1">Multi-pass membrane protein</topology>
    </subcellularLocation>
</comment>
<gene>
    <name evidence="10" type="ORF">AB6A40_010879</name>
</gene>